<dbReference type="EMBL" id="BNCP01000034">
    <property type="protein sequence ID" value="GIL85844.1"/>
    <property type="molecule type" value="Genomic_DNA"/>
</dbReference>
<name>A0A8J4CPG3_9CHLO</name>
<dbReference type="AlphaFoldDB" id="A0A8J4CPG3"/>
<protein>
    <submittedName>
        <fullName evidence="2">Uncharacterized protein</fullName>
    </submittedName>
</protein>
<organism evidence="2 3">
    <name type="scientific">Volvox reticuliferus</name>
    <dbReference type="NCBI Taxonomy" id="1737510"/>
    <lineage>
        <taxon>Eukaryota</taxon>
        <taxon>Viridiplantae</taxon>
        <taxon>Chlorophyta</taxon>
        <taxon>core chlorophytes</taxon>
        <taxon>Chlorophyceae</taxon>
        <taxon>CS clade</taxon>
        <taxon>Chlamydomonadales</taxon>
        <taxon>Volvocaceae</taxon>
        <taxon>Volvox</taxon>
    </lineage>
</organism>
<gene>
    <name evidence="2" type="ORF">Vretifemale_14369</name>
</gene>
<feature type="non-terminal residue" evidence="2">
    <location>
        <position position="1"/>
    </location>
</feature>
<proteinExistence type="predicted"/>
<feature type="region of interest" description="Disordered" evidence="1">
    <location>
        <begin position="181"/>
        <end position="248"/>
    </location>
</feature>
<feature type="non-terminal residue" evidence="2">
    <location>
        <position position="248"/>
    </location>
</feature>
<feature type="compositionally biased region" description="Pro residues" evidence="1">
    <location>
        <begin position="181"/>
        <end position="200"/>
    </location>
</feature>
<keyword evidence="3" id="KW-1185">Reference proteome</keyword>
<feature type="compositionally biased region" description="Low complexity" evidence="1">
    <location>
        <begin position="201"/>
        <end position="216"/>
    </location>
</feature>
<dbReference type="Proteomes" id="UP000747110">
    <property type="component" value="Unassembled WGS sequence"/>
</dbReference>
<sequence length="248" mass="25811">HAAAAVRSRTQLRNCTAKELLDLPAVFAAAGVRMPATWAAQYVRHLASGLRGLGGMAPSASPDAARVEEESIDLAWRRGDRGLRRQHRITAPSAQLTFRQYGDGVGVDSSGDSTAENAGGMGQMAAKPESPGRGIVALHSAATALGWLPYIVPDLRYVAEYEVDTLQALARAFGLSLLPPQPLSGPSTSPPSQVPSPPPSMISGTPETTPATAAAPVSEGTGPALSVITPFRSRSSDGNLEKLTISRP</sequence>
<evidence type="ECO:0000256" key="1">
    <source>
        <dbReference type="SAM" id="MobiDB-lite"/>
    </source>
</evidence>
<reference evidence="2" key="1">
    <citation type="journal article" date="2021" name="Proc. Natl. Acad. Sci. U.S.A.">
        <title>Three genomes in the algal genus Volvox reveal the fate of a haploid sex-determining region after a transition to homothallism.</title>
        <authorList>
            <person name="Yamamoto K."/>
            <person name="Hamaji T."/>
            <person name="Kawai-Toyooka H."/>
            <person name="Matsuzaki R."/>
            <person name="Takahashi F."/>
            <person name="Nishimura Y."/>
            <person name="Kawachi M."/>
            <person name="Noguchi H."/>
            <person name="Minakuchi Y."/>
            <person name="Umen J.G."/>
            <person name="Toyoda A."/>
            <person name="Nozaki H."/>
        </authorList>
    </citation>
    <scope>NUCLEOTIDE SEQUENCE</scope>
    <source>
        <strain evidence="2">NIES-3786</strain>
    </source>
</reference>
<evidence type="ECO:0000313" key="3">
    <source>
        <dbReference type="Proteomes" id="UP000747110"/>
    </source>
</evidence>
<evidence type="ECO:0000313" key="2">
    <source>
        <dbReference type="EMBL" id="GIL85844.1"/>
    </source>
</evidence>
<accession>A0A8J4CPG3</accession>
<comment type="caution">
    <text evidence="2">The sequence shown here is derived from an EMBL/GenBank/DDBJ whole genome shotgun (WGS) entry which is preliminary data.</text>
</comment>